<keyword evidence="10 18" id="KW-0326">Glycosidase</keyword>
<keyword evidence="16" id="KW-0479">Metal-binding</keyword>
<evidence type="ECO:0000256" key="8">
    <source>
        <dbReference type="ARBA" id="ARBA00023136"/>
    </source>
</evidence>
<evidence type="ECO:0000256" key="11">
    <source>
        <dbReference type="ARBA" id="ARBA00047669"/>
    </source>
</evidence>
<dbReference type="PANTHER" id="PTHR11742">
    <property type="entry name" value="MANNOSYL-OLIGOSACCHARIDE ALPHA-1,2-MANNOSIDASE-RELATED"/>
    <property type="match status" value="1"/>
</dbReference>
<evidence type="ECO:0000256" key="3">
    <source>
        <dbReference type="ARBA" id="ARBA00007658"/>
    </source>
</evidence>
<evidence type="ECO:0000256" key="1">
    <source>
        <dbReference type="ARBA" id="ARBA00001913"/>
    </source>
</evidence>
<name>A0A6P4IP00_DROKI</name>
<comment type="similarity">
    <text evidence="3 18">Belongs to the glycosyl hydrolase 47 family.</text>
</comment>
<evidence type="ECO:0000256" key="14">
    <source>
        <dbReference type="ARBA" id="ARBA00060399"/>
    </source>
</evidence>
<dbReference type="GeneID" id="108080098"/>
<feature type="active site" description="Proton donor" evidence="15">
    <location>
        <position position="532"/>
    </location>
</feature>
<dbReference type="PRINTS" id="PR00747">
    <property type="entry name" value="GLYHDRLASE47"/>
</dbReference>
<dbReference type="RefSeq" id="XP_017030198.1">
    <property type="nucleotide sequence ID" value="XM_017174709.1"/>
</dbReference>
<keyword evidence="4 20" id="KW-0812">Transmembrane</keyword>
<evidence type="ECO:0000256" key="5">
    <source>
        <dbReference type="ARBA" id="ARBA00022801"/>
    </source>
</evidence>
<evidence type="ECO:0000256" key="7">
    <source>
        <dbReference type="ARBA" id="ARBA00022968"/>
    </source>
</evidence>
<evidence type="ECO:0000313" key="24">
    <source>
        <dbReference type="RefSeq" id="XP_017030197.1"/>
    </source>
</evidence>
<comment type="cofactor">
    <cofactor evidence="1 16">
        <name>Ca(2+)</name>
        <dbReference type="ChEBI" id="CHEBI:29108"/>
    </cofactor>
</comment>
<dbReference type="GO" id="GO:0005509">
    <property type="term" value="F:calcium ion binding"/>
    <property type="evidence" value="ECO:0007669"/>
    <property type="project" value="InterPro"/>
</dbReference>
<dbReference type="RefSeq" id="XP_017030196.1">
    <property type="nucleotide sequence ID" value="XM_017174707.1"/>
</dbReference>
<evidence type="ECO:0000256" key="12">
    <source>
        <dbReference type="ARBA" id="ARBA00048605"/>
    </source>
</evidence>
<feature type="compositionally biased region" description="Basic and acidic residues" evidence="19">
    <location>
        <begin position="130"/>
        <end position="145"/>
    </location>
</feature>
<dbReference type="OrthoDB" id="8118055at2759"/>
<evidence type="ECO:0000256" key="2">
    <source>
        <dbReference type="ARBA" id="ARBA00004922"/>
    </source>
</evidence>
<comment type="subcellular location">
    <subcellularLocation>
        <location evidence="14">Endomembrane system</location>
        <topology evidence="14">Single-pass type II membrane protein</topology>
    </subcellularLocation>
</comment>
<dbReference type="Proteomes" id="UP001652661">
    <property type="component" value="Chromosome X"/>
</dbReference>
<evidence type="ECO:0000313" key="22">
    <source>
        <dbReference type="RefSeq" id="XP_017030195.1"/>
    </source>
</evidence>
<dbReference type="GO" id="GO:0005975">
    <property type="term" value="P:carbohydrate metabolic process"/>
    <property type="evidence" value="ECO:0007669"/>
    <property type="project" value="InterPro"/>
</dbReference>
<comment type="catalytic activity">
    <reaction evidence="11">
        <text>N(4)-(alpha-D-Man-(1-&gt;2)-alpha-D-Man-(1-&gt;2)-alpha-D-Man-(1-&gt;3)-[alpha-D-Man-(1-&gt;3)-[alpha-D-Man-(1-&gt;2)-alpha-D-Man-(1-&gt;6)]-alpha-D-Man-(1-&gt;6)]-beta-D-Man-(1-&gt;4)-beta-D-GlcNAc-(1-&gt;4)-beta-D-GlcNAc)-L-asparaginyl-[protein] (N-glucan mannose isomer 8A1,2,3B1,3) + 3 H2O = N(4)-(alpha-D-Man-(1-&gt;3)-[alpha-D-Man-(1-&gt;3)-[alpha-D-Man-(1-&gt;6)]-alpha-D-Man-(1-&gt;6)]-beta-D-Man-(1-&gt;4)-beta-D-GlcNAc-(1-&gt;4)-beta-D-GlcNAc)-L-asparaginyl-[protein] (N-glucan mannose isomer 5A1,2) + 3 beta-D-mannose</text>
        <dbReference type="Rhea" id="RHEA:56028"/>
        <dbReference type="Rhea" id="RHEA-COMP:14358"/>
        <dbReference type="Rhea" id="RHEA-COMP:14367"/>
        <dbReference type="ChEBI" id="CHEBI:15377"/>
        <dbReference type="ChEBI" id="CHEBI:28563"/>
        <dbReference type="ChEBI" id="CHEBI:59087"/>
        <dbReference type="ChEBI" id="CHEBI:60628"/>
        <dbReference type="EC" id="3.2.1.113"/>
    </reaction>
</comment>
<comment type="catalytic activity">
    <reaction evidence="12">
        <text>N(4)-(alpha-D-Man-(1-&gt;2)-alpha-D-Man-(1-&gt;2)-alpha-D-Man-(1-&gt;3)-[alpha-D-Man-(1-&gt;2)-alpha-D-Man-(1-&gt;3)-[alpha-D-Man-(1-&gt;2)-alpha-D-Man-(1-&gt;6)]-alpha-D-Man-(1-&gt;6)]-beta-D-Man-(1-&gt;4)-beta-D-GlcNAc-(1-&gt;4)-beta-D-GlcNAc)-L-asparaginyl-[protein] (N-glucan mannose isomer 9A1,2,3B1,2,3) + 4 H2O = N(4)-(alpha-D-Man-(1-&gt;3)-[alpha-D-Man-(1-&gt;3)-[alpha-D-Man-(1-&gt;6)]-alpha-D-Man-(1-&gt;6)]-beta-D-Man-(1-&gt;4)-beta-D-GlcNAc-(1-&gt;4)-beta-D-GlcNAc)-L-asparaginyl-[protein] (N-glucan mannose isomer 5A1,2) + 4 beta-D-mannose</text>
        <dbReference type="Rhea" id="RHEA:56008"/>
        <dbReference type="Rhea" id="RHEA-COMP:14356"/>
        <dbReference type="Rhea" id="RHEA-COMP:14367"/>
        <dbReference type="ChEBI" id="CHEBI:15377"/>
        <dbReference type="ChEBI" id="CHEBI:28563"/>
        <dbReference type="ChEBI" id="CHEBI:59087"/>
        <dbReference type="ChEBI" id="CHEBI:139493"/>
        <dbReference type="EC" id="3.2.1.113"/>
    </reaction>
</comment>
<dbReference type="GO" id="GO:0000139">
    <property type="term" value="C:Golgi membrane"/>
    <property type="evidence" value="ECO:0007669"/>
    <property type="project" value="TreeGrafter"/>
</dbReference>
<keyword evidence="5 18" id="KW-0378">Hydrolase</keyword>
<keyword evidence="8 20" id="KW-0472">Membrane</keyword>
<dbReference type="InterPro" id="IPR012341">
    <property type="entry name" value="6hp_glycosidase-like_sf"/>
</dbReference>
<evidence type="ECO:0000256" key="9">
    <source>
        <dbReference type="ARBA" id="ARBA00023157"/>
    </source>
</evidence>
<keyword evidence="9 17" id="KW-1015">Disulfide bond</keyword>
<dbReference type="PANTHER" id="PTHR11742:SF6">
    <property type="entry name" value="MANNOSYL-OLIGOSACCHARIDE ALPHA-1,2-MANNOSIDASE IA-RELATED"/>
    <property type="match status" value="1"/>
</dbReference>
<dbReference type="InterPro" id="IPR036026">
    <property type="entry name" value="Seven-hairpin_glycosidases"/>
</dbReference>
<organism evidence="21 22">
    <name type="scientific">Drosophila kikkawai</name>
    <name type="common">Fruit fly</name>
    <dbReference type="NCBI Taxonomy" id="30033"/>
    <lineage>
        <taxon>Eukaryota</taxon>
        <taxon>Metazoa</taxon>
        <taxon>Ecdysozoa</taxon>
        <taxon>Arthropoda</taxon>
        <taxon>Hexapoda</taxon>
        <taxon>Insecta</taxon>
        <taxon>Pterygota</taxon>
        <taxon>Neoptera</taxon>
        <taxon>Endopterygota</taxon>
        <taxon>Diptera</taxon>
        <taxon>Brachycera</taxon>
        <taxon>Muscomorpha</taxon>
        <taxon>Ephydroidea</taxon>
        <taxon>Drosophilidae</taxon>
        <taxon>Drosophila</taxon>
        <taxon>Sophophora</taxon>
    </lineage>
</organism>
<dbReference type="Pfam" id="PF01532">
    <property type="entry name" value="Glyco_hydro_47"/>
    <property type="match status" value="1"/>
</dbReference>
<comment type="pathway">
    <text evidence="2">Protein modification; protein glycosylation.</text>
</comment>
<feature type="transmembrane region" description="Helical" evidence="20">
    <location>
        <begin position="20"/>
        <end position="39"/>
    </location>
</feature>
<keyword evidence="6 16" id="KW-0106">Calcium</keyword>
<dbReference type="RefSeq" id="XP_017030197.1">
    <property type="nucleotide sequence ID" value="XM_017174708.1"/>
</dbReference>
<dbReference type="GO" id="GO:0004571">
    <property type="term" value="F:mannosyl-oligosaccharide 1,2-alpha-mannosidase activity"/>
    <property type="evidence" value="ECO:0007669"/>
    <property type="project" value="UniProtKB-EC"/>
</dbReference>
<comment type="function">
    <text evidence="13">Involved in the maturation of Asn-linked oligosaccharides. Progressively trim alpha-1,2-linked mannose residues from Man(9)GlcNAc(2) to produce Man(5)GlcNAc(2).</text>
</comment>
<feature type="binding site" evidence="16">
    <location>
        <position position="643"/>
    </location>
    <ligand>
        <name>Ca(2+)</name>
        <dbReference type="ChEBI" id="CHEBI:29108"/>
    </ligand>
</feature>
<feature type="disulfide bond" evidence="17">
    <location>
        <begin position="486"/>
        <end position="518"/>
    </location>
</feature>
<feature type="active site" evidence="15">
    <location>
        <position position="423"/>
    </location>
</feature>
<protein>
    <recommendedName>
        <fullName evidence="18">alpha-1,2-Mannosidase</fullName>
        <ecNumber evidence="18">3.2.1.-</ecNumber>
    </recommendedName>
</protein>
<feature type="region of interest" description="Disordered" evidence="19">
    <location>
        <begin position="110"/>
        <end position="195"/>
    </location>
</feature>
<keyword evidence="7" id="KW-0735">Signal-anchor</keyword>
<evidence type="ECO:0000256" key="15">
    <source>
        <dbReference type="PIRSR" id="PIRSR601382-1"/>
    </source>
</evidence>
<dbReference type="InterPro" id="IPR050749">
    <property type="entry name" value="Glycosyl_Hydrolase_47"/>
</dbReference>
<evidence type="ECO:0000256" key="6">
    <source>
        <dbReference type="ARBA" id="ARBA00022837"/>
    </source>
</evidence>
<accession>A0A6P4IP00</accession>
<evidence type="ECO:0000256" key="13">
    <source>
        <dbReference type="ARBA" id="ARBA00054774"/>
    </source>
</evidence>
<evidence type="ECO:0000256" key="4">
    <source>
        <dbReference type="ARBA" id="ARBA00022692"/>
    </source>
</evidence>
<evidence type="ECO:0000313" key="25">
    <source>
        <dbReference type="RefSeq" id="XP_017030198.1"/>
    </source>
</evidence>
<evidence type="ECO:0000256" key="20">
    <source>
        <dbReference type="SAM" id="Phobius"/>
    </source>
</evidence>
<sequence length="670" mass="75089">MYRISPIGRKSNFHSREKCLIGLVLVTLCFLCFGGIFLLPDNFGSDRVLRVYKHFQKAGPEIFIPAPPIEGHGHAPHRSEDPHFIGDRQRLEQKIRAELGDILDEPPAAGEAQAVAQAQAPAPVAALMDQQDREQERDGGGEDGQHAAIPVLAAPVQGGDSAVGGPSQPIVNAQSPAQPVHLPLGGGGNDQAPDSLDATLEERRQKVKEMMEHAWHNYKLYAWGKNELRPLSQRPHSGSIFGSYDLGATIVDGLDTLYIMGLEKEYREGRDWIERKFSLDNISAELSVFETNIRFVGGMLTLYAFTGDPLYKERAQHIADKLLPAFQTPTGIPYALVNTKTGVAKNYGWASGGSSILSEFGTLHLEFAYLSDITGNPLYRERVQTIRQVLKEIEKPKGLYPNFLNPKTGKWGQLHMSLGALGDSYYEYLLKAWLQSGQTDEEAREMFDEAMLAILDKMVRTSPGGLTYVSDLKFDRLEHKMDHLACFSGGLFALGAATRQNDYTDKYMEVGKGITNTCHESYIRAPTQLGPEAFRFSDAVEARALRSQEKYYILRPETFESYFVLWRLTHDQKYRDWGWEAVLALEKHCRTAHGYCGLRNVYQQEPQKDDVQQSFFLAETLKYLYLLFSDDSVLPLDEWVFNTEAHPLPIKGANAYYRQAPVTLPASNAS</sequence>
<feature type="active site" evidence="15">
    <location>
        <position position="557"/>
    </location>
</feature>
<keyword evidence="20" id="KW-1133">Transmembrane helix</keyword>
<dbReference type="AlphaFoldDB" id="A0A6P4IP00"/>
<dbReference type="SUPFAM" id="SSF48225">
    <property type="entry name" value="Seven-hairpin glycosidases"/>
    <property type="match status" value="1"/>
</dbReference>
<dbReference type="GO" id="GO:0005783">
    <property type="term" value="C:endoplasmic reticulum"/>
    <property type="evidence" value="ECO:0007669"/>
    <property type="project" value="TreeGrafter"/>
</dbReference>
<evidence type="ECO:0000256" key="10">
    <source>
        <dbReference type="ARBA" id="ARBA00023295"/>
    </source>
</evidence>
<evidence type="ECO:0000256" key="19">
    <source>
        <dbReference type="SAM" id="MobiDB-lite"/>
    </source>
</evidence>
<feature type="active site" description="Proton donor" evidence="15">
    <location>
        <position position="290"/>
    </location>
</feature>
<gene>
    <name evidence="22 23 24 25" type="primary">LOC108080098</name>
    <name evidence="26" type="synonym">alpha-Man-Ia</name>
</gene>
<evidence type="ECO:0000256" key="16">
    <source>
        <dbReference type="PIRSR" id="PIRSR601382-2"/>
    </source>
</evidence>
<dbReference type="RefSeq" id="XP_017030195.1">
    <property type="nucleotide sequence ID" value="XM_017174706.1"/>
</dbReference>
<dbReference type="InterPro" id="IPR001382">
    <property type="entry name" value="Glyco_hydro_47"/>
</dbReference>
<evidence type="ECO:0000256" key="18">
    <source>
        <dbReference type="RuleBase" id="RU361193"/>
    </source>
</evidence>
<evidence type="ECO:0000256" key="17">
    <source>
        <dbReference type="PIRSR" id="PIRSR601382-3"/>
    </source>
</evidence>
<keyword evidence="21" id="KW-1185">Reference proteome</keyword>
<dbReference type="FunFam" id="1.50.10.10:FF:000002">
    <property type="entry name" value="alpha-1,2-Mannosidase"/>
    <property type="match status" value="1"/>
</dbReference>
<evidence type="ECO:0000313" key="23">
    <source>
        <dbReference type="RefSeq" id="XP_017030196.1"/>
    </source>
</evidence>
<proteinExistence type="inferred from homology"/>
<reference evidence="22 23" key="1">
    <citation type="submission" date="2025-04" db="UniProtKB">
        <authorList>
            <consortium name="RefSeq"/>
        </authorList>
    </citation>
    <scope>IDENTIFICATION</scope>
    <source>
        <strain evidence="26">14028-0561.14</strain>
        <tissue evidence="26">Whole fly</tissue>
    </source>
</reference>
<evidence type="ECO:0000313" key="26">
    <source>
        <dbReference type="RefSeq" id="XP_070144750.1"/>
    </source>
</evidence>
<dbReference type="RefSeq" id="XP_070144750.1">
    <property type="nucleotide sequence ID" value="XM_070288649.1"/>
</dbReference>
<evidence type="ECO:0000313" key="21">
    <source>
        <dbReference type="Proteomes" id="UP001652661"/>
    </source>
</evidence>
<dbReference type="Gene3D" id="1.50.10.10">
    <property type="match status" value="1"/>
</dbReference>
<dbReference type="EC" id="3.2.1.-" evidence="18"/>
<feature type="compositionally biased region" description="Low complexity" evidence="19">
    <location>
        <begin position="110"/>
        <end position="126"/>
    </location>
</feature>